<gene>
    <name evidence="2" type="ORF">FIBSPDRAFT_74428</name>
</gene>
<evidence type="ECO:0000313" key="2">
    <source>
        <dbReference type="EMBL" id="KZP15949.1"/>
    </source>
</evidence>
<protein>
    <submittedName>
        <fullName evidence="2">Uncharacterized protein</fullName>
    </submittedName>
</protein>
<dbReference type="AlphaFoldDB" id="A0A166ENV2"/>
<keyword evidence="3" id="KW-1185">Reference proteome</keyword>
<dbReference type="EMBL" id="KV417599">
    <property type="protein sequence ID" value="KZP15949.1"/>
    <property type="molecule type" value="Genomic_DNA"/>
</dbReference>
<reference evidence="2 3" key="1">
    <citation type="journal article" date="2016" name="Mol. Biol. Evol.">
        <title>Comparative Genomics of Early-Diverging Mushroom-Forming Fungi Provides Insights into the Origins of Lignocellulose Decay Capabilities.</title>
        <authorList>
            <person name="Nagy L.G."/>
            <person name="Riley R."/>
            <person name="Tritt A."/>
            <person name="Adam C."/>
            <person name="Daum C."/>
            <person name="Floudas D."/>
            <person name="Sun H."/>
            <person name="Yadav J.S."/>
            <person name="Pangilinan J."/>
            <person name="Larsson K.H."/>
            <person name="Matsuura K."/>
            <person name="Barry K."/>
            <person name="Labutti K."/>
            <person name="Kuo R."/>
            <person name="Ohm R.A."/>
            <person name="Bhattacharya S.S."/>
            <person name="Shirouzu T."/>
            <person name="Yoshinaga Y."/>
            <person name="Martin F.M."/>
            <person name="Grigoriev I.V."/>
            <person name="Hibbett D.S."/>
        </authorList>
    </citation>
    <scope>NUCLEOTIDE SEQUENCE [LARGE SCALE GENOMIC DNA]</scope>
    <source>
        <strain evidence="2 3">CBS 109695</strain>
    </source>
</reference>
<feature type="region of interest" description="Disordered" evidence="1">
    <location>
        <begin position="73"/>
        <end position="161"/>
    </location>
</feature>
<feature type="compositionally biased region" description="Basic and acidic residues" evidence="1">
    <location>
        <begin position="136"/>
        <end position="161"/>
    </location>
</feature>
<organism evidence="2 3">
    <name type="scientific">Athelia psychrophila</name>
    <dbReference type="NCBI Taxonomy" id="1759441"/>
    <lineage>
        <taxon>Eukaryota</taxon>
        <taxon>Fungi</taxon>
        <taxon>Dikarya</taxon>
        <taxon>Basidiomycota</taxon>
        <taxon>Agaricomycotina</taxon>
        <taxon>Agaricomycetes</taxon>
        <taxon>Agaricomycetidae</taxon>
        <taxon>Atheliales</taxon>
        <taxon>Atheliaceae</taxon>
        <taxon>Athelia</taxon>
    </lineage>
</organism>
<proteinExistence type="predicted"/>
<feature type="compositionally biased region" description="Polar residues" evidence="1">
    <location>
        <begin position="78"/>
        <end position="93"/>
    </location>
</feature>
<feature type="compositionally biased region" description="Basic residues" evidence="1">
    <location>
        <begin position="94"/>
        <end position="112"/>
    </location>
</feature>
<accession>A0A166ENV2</accession>
<evidence type="ECO:0000313" key="3">
    <source>
        <dbReference type="Proteomes" id="UP000076532"/>
    </source>
</evidence>
<sequence>MFTVATQRFEYGAPSVFIHNTISIHFGLVLHPSFLLPELQYSLYGKLKKPGWFNHTASHRQLLQVFFRPSHKIPHQGSPRSLNGQVIRPSQRQLRTRARGQRKFSPSGHRHLLTINHQSPPRSLKSGYEQFGSSRHGRESTRVGRYRCSESSENSRDSREG</sequence>
<evidence type="ECO:0000256" key="1">
    <source>
        <dbReference type="SAM" id="MobiDB-lite"/>
    </source>
</evidence>
<name>A0A166ENV2_9AGAM</name>
<dbReference type="Proteomes" id="UP000076532">
    <property type="component" value="Unassembled WGS sequence"/>
</dbReference>